<sequence length="270" mass="29913">MGDELTVERARSFEQGATAYERFRPEFPEAMFDDVVRLAGDRLQDRVLEVGAGTGRATLPLARRGARIHVVEPSADMLRVLAERLQTEGLADLVTTQQATFEDVDASDGTYGVMVAAQSFHWADAATRWERLASVLGSDGLGFLCWNGWHVDPDRHNTNEIQAIYAEHGAGLTSDVDDHRSGPGWAELEVEAKPWMEIVEPKTYEWDWSMPTDDYFALLTTTSQYAIAPSEDRARLFDALRPVLGETVSLSGRTLLLAVRPVGHGPRLVS</sequence>
<gene>
    <name evidence="4" type="ORF">VV02_05405</name>
</gene>
<keyword evidence="1" id="KW-0489">Methyltransferase</keyword>
<dbReference type="PANTHER" id="PTHR44942:SF4">
    <property type="entry name" value="METHYLTRANSFERASE TYPE 11 DOMAIN-CONTAINING PROTEIN"/>
    <property type="match status" value="1"/>
</dbReference>
<name>A0A0K1JFF1_9MICO</name>
<dbReference type="EMBL" id="CP011112">
    <property type="protein sequence ID" value="AKU15431.1"/>
    <property type="molecule type" value="Genomic_DNA"/>
</dbReference>
<reference evidence="4 5" key="1">
    <citation type="submission" date="2015-03" db="EMBL/GenBank/DDBJ databases">
        <title>Luteipulveratus halotolerans sp. nov., a novel actinobacterium (Dermacoccaceae) from Sarawak, Malaysia.</title>
        <authorList>
            <person name="Juboi H."/>
            <person name="Basik A."/>
            <person name="Shamsul S.S."/>
            <person name="Arnold P."/>
            <person name="Schmitt E.K."/>
            <person name="Sanglier J.-J."/>
            <person name="Yeo T."/>
        </authorList>
    </citation>
    <scope>NUCLEOTIDE SEQUENCE [LARGE SCALE GENOMIC DNA]</scope>
    <source>
        <strain evidence="4 5">MN07-A0370</strain>
    </source>
</reference>
<dbReference type="CDD" id="cd02440">
    <property type="entry name" value="AdoMet_MTases"/>
    <property type="match status" value="1"/>
</dbReference>
<dbReference type="Proteomes" id="UP000066480">
    <property type="component" value="Chromosome"/>
</dbReference>
<dbReference type="KEGG" id="lmoi:VV02_05405"/>
<dbReference type="STRING" id="571913.VV02_05405"/>
<evidence type="ECO:0000313" key="5">
    <source>
        <dbReference type="Proteomes" id="UP000066480"/>
    </source>
</evidence>
<dbReference type="InterPro" id="IPR051052">
    <property type="entry name" value="Diverse_substrate_MTase"/>
</dbReference>
<dbReference type="GO" id="GO:0032259">
    <property type="term" value="P:methylation"/>
    <property type="evidence" value="ECO:0007669"/>
    <property type="project" value="UniProtKB-KW"/>
</dbReference>
<dbReference type="InterPro" id="IPR029063">
    <property type="entry name" value="SAM-dependent_MTases_sf"/>
</dbReference>
<evidence type="ECO:0000259" key="3">
    <source>
        <dbReference type="Pfam" id="PF13649"/>
    </source>
</evidence>
<evidence type="ECO:0000256" key="2">
    <source>
        <dbReference type="ARBA" id="ARBA00022679"/>
    </source>
</evidence>
<dbReference type="SUPFAM" id="SSF53335">
    <property type="entry name" value="S-adenosyl-L-methionine-dependent methyltransferases"/>
    <property type="match status" value="1"/>
</dbReference>
<dbReference type="Gene3D" id="3.40.50.150">
    <property type="entry name" value="Vaccinia Virus protein VP39"/>
    <property type="match status" value="1"/>
</dbReference>
<dbReference type="AlphaFoldDB" id="A0A0K1JFF1"/>
<protein>
    <recommendedName>
        <fullName evidence="3">Methyltransferase domain-containing protein</fullName>
    </recommendedName>
</protein>
<evidence type="ECO:0000256" key="1">
    <source>
        <dbReference type="ARBA" id="ARBA00022603"/>
    </source>
</evidence>
<dbReference type="RefSeq" id="WP_052590326.1">
    <property type="nucleotide sequence ID" value="NZ_CP011112.1"/>
</dbReference>
<dbReference type="PANTHER" id="PTHR44942">
    <property type="entry name" value="METHYLTRANSF_11 DOMAIN-CONTAINING PROTEIN"/>
    <property type="match status" value="1"/>
</dbReference>
<organism evidence="4 5">
    <name type="scientific">Luteipulveratus mongoliensis</name>
    <dbReference type="NCBI Taxonomy" id="571913"/>
    <lineage>
        <taxon>Bacteria</taxon>
        <taxon>Bacillati</taxon>
        <taxon>Actinomycetota</taxon>
        <taxon>Actinomycetes</taxon>
        <taxon>Micrococcales</taxon>
        <taxon>Dermacoccaceae</taxon>
        <taxon>Luteipulveratus</taxon>
    </lineage>
</organism>
<evidence type="ECO:0000313" key="4">
    <source>
        <dbReference type="EMBL" id="AKU15431.1"/>
    </source>
</evidence>
<dbReference type="InterPro" id="IPR041698">
    <property type="entry name" value="Methyltransf_25"/>
</dbReference>
<dbReference type="GO" id="GO:0008168">
    <property type="term" value="F:methyltransferase activity"/>
    <property type="evidence" value="ECO:0007669"/>
    <property type="project" value="UniProtKB-KW"/>
</dbReference>
<dbReference type="OrthoDB" id="9797252at2"/>
<keyword evidence="5" id="KW-1185">Reference proteome</keyword>
<feature type="domain" description="Methyltransferase" evidence="3">
    <location>
        <begin position="47"/>
        <end position="140"/>
    </location>
</feature>
<accession>A0A0K1JFF1</accession>
<keyword evidence="2" id="KW-0808">Transferase</keyword>
<proteinExistence type="predicted"/>
<dbReference type="Pfam" id="PF13649">
    <property type="entry name" value="Methyltransf_25"/>
    <property type="match status" value="1"/>
</dbReference>